<dbReference type="Gene3D" id="3.30.470.20">
    <property type="entry name" value="ATP-grasp fold, B domain"/>
    <property type="match status" value="2"/>
</dbReference>
<dbReference type="SUPFAM" id="SSF56059">
    <property type="entry name" value="Glutathione synthetase ATP-binding domain-like"/>
    <property type="match status" value="2"/>
</dbReference>
<evidence type="ECO:0000256" key="7">
    <source>
        <dbReference type="PROSITE-ProRule" id="PRU00409"/>
    </source>
</evidence>
<protein>
    <submittedName>
        <fullName evidence="9">Putative CAD protein</fullName>
    </submittedName>
</protein>
<evidence type="ECO:0000259" key="8">
    <source>
        <dbReference type="PROSITE" id="PS50975"/>
    </source>
</evidence>
<dbReference type="InterPro" id="IPR036897">
    <property type="entry name" value="CarbamoylP_synth_lsu_oligo_sf"/>
</dbReference>
<dbReference type="InterPro" id="IPR016185">
    <property type="entry name" value="PreATP-grasp_dom_sf"/>
</dbReference>
<organism evidence="9 10">
    <name type="scientific">Stichopus japonicus</name>
    <name type="common">Sea cucumber</name>
    <dbReference type="NCBI Taxonomy" id="307972"/>
    <lineage>
        <taxon>Eukaryota</taxon>
        <taxon>Metazoa</taxon>
        <taxon>Echinodermata</taxon>
        <taxon>Eleutherozoa</taxon>
        <taxon>Echinozoa</taxon>
        <taxon>Holothuroidea</taxon>
        <taxon>Aspidochirotacea</taxon>
        <taxon>Aspidochirotida</taxon>
        <taxon>Stichopodidae</taxon>
        <taxon>Apostichopus</taxon>
    </lineage>
</organism>
<dbReference type="FunFam" id="1.10.1030.10:FF:000001">
    <property type="entry name" value="Carbamoyl-phosphate synthase large chain"/>
    <property type="match status" value="1"/>
</dbReference>
<dbReference type="InterPro" id="IPR011761">
    <property type="entry name" value="ATP-grasp"/>
</dbReference>
<dbReference type="GO" id="GO:0006207">
    <property type="term" value="P:'de novo' pyrimidine nucleobase biosynthetic process"/>
    <property type="evidence" value="ECO:0007669"/>
    <property type="project" value="TreeGrafter"/>
</dbReference>
<dbReference type="GO" id="GO:0004088">
    <property type="term" value="F:carbamoyl-phosphate synthase (glutamine-hydrolyzing) activity"/>
    <property type="evidence" value="ECO:0007669"/>
    <property type="project" value="TreeGrafter"/>
</dbReference>
<dbReference type="PROSITE" id="PS50975">
    <property type="entry name" value="ATP_GRASP"/>
    <property type="match status" value="2"/>
</dbReference>
<evidence type="ECO:0000313" key="9">
    <source>
        <dbReference type="EMBL" id="PIK33313.1"/>
    </source>
</evidence>
<dbReference type="SMART" id="SM01096">
    <property type="entry name" value="CPSase_L_D3"/>
    <property type="match status" value="1"/>
</dbReference>
<dbReference type="SUPFAM" id="SSF48108">
    <property type="entry name" value="Carbamoyl phosphate synthetase, large subunit connection domain"/>
    <property type="match status" value="1"/>
</dbReference>
<dbReference type="Pfam" id="PF02787">
    <property type="entry name" value="CPSase_L_D3"/>
    <property type="match status" value="1"/>
</dbReference>
<dbReference type="GO" id="GO:0019240">
    <property type="term" value="P:citrulline biosynthetic process"/>
    <property type="evidence" value="ECO:0007669"/>
    <property type="project" value="TreeGrafter"/>
</dbReference>
<dbReference type="OrthoDB" id="434at2759"/>
<dbReference type="GO" id="GO:0006228">
    <property type="term" value="P:UTP biosynthetic process"/>
    <property type="evidence" value="ECO:0007669"/>
    <property type="project" value="TreeGrafter"/>
</dbReference>
<dbReference type="PRINTS" id="PR00098">
    <property type="entry name" value="CPSASE"/>
</dbReference>
<dbReference type="InterPro" id="IPR006275">
    <property type="entry name" value="CPSase_lsu"/>
</dbReference>
<reference evidence="9 10" key="1">
    <citation type="journal article" date="2017" name="PLoS Biol.">
        <title>The sea cucumber genome provides insights into morphological evolution and visceral regeneration.</title>
        <authorList>
            <person name="Zhang X."/>
            <person name="Sun L."/>
            <person name="Yuan J."/>
            <person name="Sun Y."/>
            <person name="Gao Y."/>
            <person name="Zhang L."/>
            <person name="Li S."/>
            <person name="Dai H."/>
            <person name="Hamel J.F."/>
            <person name="Liu C."/>
            <person name="Yu Y."/>
            <person name="Liu S."/>
            <person name="Lin W."/>
            <person name="Guo K."/>
            <person name="Jin S."/>
            <person name="Xu P."/>
            <person name="Storey K.B."/>
            <person name="Huan P."/>
            <person name="Zhang T."/>
            <person name="Zhou Y."/>
            <person name="Zhang J."/>
            <person name="Lin C."/>
            <person name="Li X."/>
            <person name="Xing L."/>
            <person name="Huo D."/>
            <person name="Sun M."/>
            <person name="Wang L."/>
            <person name="Mercier A."/>
            <person name="Li F."/>
            <person name="Yang H."/>
            <person name="Xiang J."/>
        </authorList>
    </citation>
    <scope>NUCLEOTIDE SEQUENCE [LARGE SCALE GENOMIC DNA]</scope>
    <source>
        <strain evidence="9">Shaxun</strain>
        <tissue evidence="9">Muscle</tissue>
    </source>
</reference>
<dbReference type="PROSITE" id="PS00867">
    <property type="entry name" value="CPSASE_2"/>
    <property type="match status" value="1"/>
</dbReference>
<keyword evidence="4 7" id="KW-0547">Nucleotide-binding</keyword>
<dbReference type="PROSITE" id="PS00866">
    <property type="entry name" value="CPSASE_1"/>
    <property type="match status" value="2"/>
</dbReference>
<dbReference type="Gene3D" id="3.40.50.20">
    <property type="match status" value="2"/>
</dbReference>
<dbReference type="FunFam" id="3.40.50.20:FF:000001">
    <property type="entry name" value="Carbamoyl-phosphate synthase large chain"/>
    <property type="match status" value="1"/>
</dbReference>
<keyword evidence="1" id="KW-0436">Ligase</keyword>
<dbReference type="PANTHER" id="PTHR11405">
    <property type="entry name" value="CARBAMOYLTRANSFERASE FAMILY MEMBER"/>
    <property type="match status" value="1"/>
</dbReference>
<feature type="domain" description="ATP-grasp" evidence="8">
    <location>
        <begin position="594"/>
        <end position="691"/>
    </location>
</feature>
<evidence type="ECO:0000256" key="1">
    <source>
        <dbReference type="ARBA" id="ARBA00022598"/>
    </source>
</evidence>
<dbReference type="InterPro" id="IPR013815">
    <property type="entry name" value="ATP_grasp_subdomain_1"/>
</dbReference>
<dbReference type="SUPFAM" id="SSF52440">
    <property type="entry name" value="PreATP-grasp domain"/>
    <property type="match status" value="2"/>
</dbReference>
<dbReference type="GO" id="GO:0004087">
    <property type="term" value="F:carbamoyl-phosphate synthase (ammonia) activity"/>
    <property type="evidence" value="ECO:0007669"/>
    <property type="project" value="UniProtKB-EC"/>
</dbReference>
<keyword evidence="10" id="KW-1185">Reference proteome</keyword>
<dbReference type="InterPro" id="IPR058047">
    <property type="entry name" value="CPSase_preATP-grasp"/>
</dbReference>
<sequence>MADRVYFLPITPKYVSQVLECERPDGILLTFGGQTGLNCGVQLKQSGILEKYKVKVLGTPVKSIEDTEDRKIFADRMHEIGEKVAPSQAAYSVEEALTAADTIGYPVMVRAAYALGGLGSGFANNRSELTKLASAAFALTSQILVDKSMKGWKEVEYEVVRDAYDNCVTVCNMENVDPLGIHTGESIVVAPSQTLTNIEYNMLRSTAIKVIRHLGVVGECNIQYALNPESQEYFIIEVNARLSRSSALASKATGYPLAYVAAKLALGIPLPQLKNSVKPSTTACFPVWTTAWSRCPIGSCMKSVGEVMAVGRKFEEAFQKALRMVNENVNGFEAHVLPINEGVLKMPTDERIFVVATALKAGHTVDQLYQLTKIDRWFLHKFQNIVRCEGKLEEFKVKTVEPELLRQAKQLGFSDKQIAKCIESTELAVRHMRQGFGIRPMVKQIDTVAAEWPASTNYLYLTYNGTTNDLDFPGGYTMVIGSGVYRIGSSVEFDWCAVGCIKELRKMRRKTIMINYNPETVSTDYDMCDRLYFDEISFETVMDIYEIEQPEGVILSMGGQLPNNIAMALHRKRCRILGTSPESIDNAENRFKFSRMLDSIGVLQPQWKELTELEGAKEFCARVGFPCLVRPSYVLSGAAMNVAHTDHDLETFLTSAAAVSKEHPVVISKFILEAKEIDVDAVAKDGELIVVAISEHVENAGVHSGDATLVTPPRISIRRP</sequence>
<evidence type="ECO:0000256" key="2">
    <source>
        <dbReference type="ARBA" id="ARBA00022723"/>
    </source>
</evidence>
<comment type="caution">
    <text evidence="9">The sequence shown here is derived from an EMBL/GenBank/DDBJ whole genome shotgun (WGS) entry which is preliminary data.</text>
</comment>
<keyword evidence="5 7" id="KW-0067">ATP-binding</keyword>
<dbReference type="GO" id="GO:0005829">
    <property type="term" value="C:cytosol"/>
    <property type="evidence" value="ECO:0007669"/>
    <property type="project" value="TreeGrafter"/>
</dbReference>
<evidence type="ECO:0000256" key="6">
    <source>
        <dbReference type="ARBA" id="ARBA00047359"/>
    </source>
</evidence>
<comment type="catalytic activity">
    <reaction evidence="6">
        <text>hydrogencarbonate + NH4(+) + 2 ATP = carbamoyl phosphate + 2 ADP + phosphate + 2 H(+)</text>
        <dbReference type="Rhea" id="RHEA:18029"/>
        <dbReference type="ChEBI" id="CHEBI:15378"/>
        <dbReference type="ChEBI" id="CHEBI:17544"/>
        <dbReference type="ChEBI" id="CHEBI:28938"/>
        <dbReference type="ChEBI" id="CHEBI:30616"/>
        <dbReference type="ChEBI" id="CHEBI:43474"/>
        <dbReference type="ChEBI" id="CHEBI:58228"/>
        <dbReference type="ChEBI" id="CHEBI:456216"/>
        <dbReference type="EC" id="6.3.4.16"/>
    </reaction>
</comment>
<dbReference type="FunFam" id="3.30.470.20:FF:000001">
    <property type="entry name" value="Carbamoyl-phosphate synthase large chain"/>
    <property type="match status" value="1"/>
</dbReference>
<dbReference type="GO" id="GO:0006541">
    <property type="term" value="P:glutamine metabolic process"/>
    <property type="evidence" value="ECO:0007669"/>
    <property type="project" value="TreeGrafter"/>
</dbReference>
<evidence type="ECO:0000256" key="5">
    <source>
        <dbReference type="ARBA" id="ARBA00022840"/>
    </source>
</evidence>
<gene>
    <name evidence="9" type="ORF">BSL78_29877</name>
</gene>
<dbReference type="FunFam" id="3.40.50.20:FF:000002">
    <property type="entry name" value="Carbamoyl-phosphate synthase large chain"/>
    <property type="match status" value="1"/>
</dbReference>
<keyword evidence="3" id="KW-0677">Repeat</keyword>
<dbReference type="NCBIfam" id="TIGR01369">
    <property type="entry name" value="CPSaseII_lrg"/>
    <property type="match status" value="1"/>
</dbReference>
<evidence type="ECO:0000256" key="4">
    <source>
        <dbReference type="ARBA" id="ARBA00022741"/>
    </source>
</evidence>
<dbReference type="GO" id="GO:0005524">
    <property type="term" value="F:ATP binding"/>
    <property type="evidence" value="ECO:0007669"/>
    <property type="project" value="UniProtKB-UniRule"/>
</dbReference>
<dbReference type="FunFam" id="3.30.1490.20:FF:000001">
    <property type="entry name" value="Carbamoyl-phosphate synthase large chain"/>
    <property type="match status" value="1"/>
</dbReference>
<dbReference type="NCBIfam" id="NF003671">
    <property type="entry name" value="PRK05294.1"/>
    <property type="match status" value="1"/>
</dbReference>
<dbReference type="Pfam" id="PF25596">
    <property type="entry name" value="CPSase_L_D1"/>
    <property type="match status" value="2"/>
</dbReference>
<dbReference type="InterPro" id="IPR005483">
    <property type="entry name" value="CPSase_dom"/>
</dbReference>
<feature type="domain" description="ATP-grasp" evidence="8">
    <location>
        <begin position="74"/>
        <end position="266"/>
    </location>
</feature>
<dbReference type="Pfam" id="PF02786">
    <property type="entry name" value="CPSase_L_D2"/>
    <property type="match status" value="2"/>
</dbReference>
<evidence type="ECO:0000256" key="3">
    <source>
        <dbReference type="ARBA" id="ARBA00022737"/>
    </source>
</evidence>
<dbReference type="AlphaFoldDB" id="A0A2G8JC55"/>
<proteinExistence type="predicted"/>
<dbReference type="GO" id="GO:0046872">
    <property type="term" value="F:metal ion binding"/>
    <property type="evidence" value="ECO:0007669"/>
    <property type="project" value="UniProtKB-KW"/>
</dbReference>
<name>A0A2G8JC55_STIJA</name>
<dbReference type="InterPro" id="IPR005479">
    <property type="entry name" value="CPAse_ATP-bd"/>
</dbReference>
<dbReference type="GO" id="GO:0004151">
    <property type="term" value="F:dihydroorotase activity"/>
    <property type="evidence" value="ECO:0007669"/>
    <property type="project" value="TreeGrafter"/>
</dbReference>
<keyword evidence="2" id="KW-0479">Metal-binding</keyword>
<dbReference type="NCBIfam" id="NF009455">
    <property type="entry name" value="PRK12815.1"/>
    <property type="match status" value="1"/>
</dbReference>
<accession>A0A2G8JC55</accession>
<dbReference type="Proteomes" id="UP000230750">
    <property type="component" value="Unassembled WGS sequence"/>
</dbReference>
<evidence type="ECO:0000313" key="10">
    <source>
        <dbReference type="Proteomes" id="UP000230750"/>
    </source>
</evidence>
<dbReference type="PANTHER" id="PTHR11405:SF5">
    <property type="entry name" value="CAD PROTEIN"/>
    <property type="match status" value="1"/>
</dbReference>
<dbReference type="STRING" id="307972.A0A2G8JC55"/>
<dbReference type="Gene3D" id="3.30.1490.20">
    <property type="entry name" value="ATP-grasp fold, A domain"/>
    <property type="match status" value="1"/>
</dbReference>
<dbReference type="InterPro" id="IPR005480">
    <property type="entry name" value="CPSase_lsu_oligo"/>
</dbReference>
<dbReference type="EMBL" id="MRZV01002628">
    <property type="protein sequence ID" value="PIK33313.1"/>
    <property type="molecule type" value="Genomic_DNA"/>
</dbReference>
<dbReference type="GO" id="GO:0004070">
    <property type="term" value="F:aspartate carbamoyltransferase activity"/>
    <property type="evidence" value="ECO:0007669"/>
    <property type="project" value="TreeGrafter"/>
</dbReference>
<dbReference type="Gene3D" id="1.10.1030.10">
    <property type="entry name" value="Carbamoyl-phosphate synthetase, large subunit oligomerisation domain"/>
    <property type="match status" value="1"/>
</dbReference>